<evidence type="ECO:0000256" key="5">
    <source>
        <dbReference type="PROSITE-ProRule" id="PRU00560"/>
    </source>
</evidence>
<dbReference type="GO" id="GO:0005524">
    <property type="term" value="F:ATP binding"/>
    <property type="evidence" value="ECO:0007669"/>
    <property type="project" value="UniProtKB-UniRule"/>
</dbReference>
<dbReference type="GO" id="GO:0016787">
    <property type="term" value="F:hydrolase activity"/>
    <property type="evidence" value="ECO:0007669"/>
    <property type="project" value="UniProtKB-UniRule"/>
</dbReference>
<accession>A0A0B7G2X2</accession>
<dbReference type="Gene3D" id="3.30.2310.20">
    <property type="entry name" value="RelE-like"/>
    <property type="match status" value="1"/>
</dbReference>
<feature type="domain" description="UvrD-like helicase ATP-binding" evidence="7">
    <location>
        <begin position="206"/>
        <end position="565"/>
    </location>
</feature>
<keyword evidence="4 5" id="KW-0067">ATP-binding</keyword>
<feature type="region of interest" description="Disordered" evidence="6">
    <location>
        <begin position="1617"/>
        <end position="1670"/>
    </location>
</feature>
<dbReference type="InterPro" id="IPR027417">
    <property type="entry name" value="P-loop_NTPase"/>
</dbReference>
<reference evidence="8 9" key="1">
    <citation type="submission" date="2014-11" db="EMBL/GenBank/DDBJ databases">
        <authorList>
            <person name="Wibberg Daniel"/>
        </authorList>
    </citation>
    <scope>NUCLEOTIDE SEQUENCE [LARGE SCALE GENOMIC DNA]</scope>
    <source>
        <strain evidence="8">Rhizoctonia solani AG1-IB 7/3/14</strain>
    </source>
</reference>
<dbReference type="PROSITE" id="PS51198">
    <property type="entry name" value="UVRD_HELICASE_ATP_BIND"/>
    <property type="match status" value="1"/>
</dbReference>
<feature type="binding site" evidence="5">
    <location>
        <begin position="227"/>
        <end position="234"/>
    </location>
    <ligand>
        <name>ATP</name>
        <dbReference type="ChEBI" id="CHEBI:30616"/>
    </ligand>
</feature>
<dbReference type="Proteomes" id="UP000059188">
    <property type="component" value="Unassembled WGS sequence"/>
</dbReference>
<evidence type="ECO:0000256" key="2">
    <source>
        <dbReference type="ARBA" id="ARBA00022801"/>
    </source>
</evidence>
<evidence type="ECO:0000256" key="4">
    <source>
        <dbReference type="ARBA" id="ARBA00022840"/>
    </source>
</evidence>
<dbReference type="Gene3D" id="3.40.50.300">
    <property type="entry name" value="P-loop containing nucleotide triphosphate hydrolases"/>
    <property type="match status" value="2"/>
</dbReference>
<evidence type="ECO:0000313" key="8">
    <source>
        <dbReference type="EMBL" id="CEL62843.1"/>
    </source>
</evidence>
<dbReference type="OrthoDB" id="3156807at2759"/>
<keyword evidence="3 5" id="KW-0347">Helicase</keyword>
<dbReference type="InterPro" id="IPR035093">
    <property type="entry name" value="RelE/ParE_toxin_dom_sf"/>
</dbReference>
<evidence type="ECO:0000256" key="6">
    <source>
        <dbReference type="SAM" id="MobiDB-lite"/>
    </source>
</evidence>
<evidence type="ECO:0000313" key="9">
    <source>
        <dbReference type="Proteomes" id="UP000059188"/>
    </source>
</evidence>
<evidence type="ECO:0000256" key="3">
    <source>
        <dbReference type="ARBA" id="ARBA00022806"/>
    </source>
</evidence>
<gene>
    <name evidence="8" type="ORF">RSOLAG1IB_10519</name>
</gene>
<dbReference type="InterPro" id="IPR014016">
    <property type="entry name" value="UvrD-like_ATP-bd"/>
</dbReference>
<dbReference type="EMBL" id="LN679171">
    <property type="protein sequence ID" value="CEL62843.1"/>
    <property type="molecule type" value="Genomic_DNA"/>
</dbReference>
<evidence type="ECO:0000259" key="7">
    <source>
        <dbReference type="PROSITE" id="PS51198"/>
    </source>
</evidence>
<proteinExistence type="predicted"/>
<keyword evidence="9" id="KW-1185">Reference proteome</keyword>
<dbReference type="PANTHER" id="PTHR21529:SF4">
    <property type="entry name" value="TPR AND ANKYRIN REPEAT-CONTAINING PROTEIN 1"/>
    <property type="match status" value="1"/>
</dbReference>
<sequence>MNEAALPAGSRWAVVLSTRAVKELRKVERDQKALDIVQKKIRELSIGNFSEDNHRPIIGTLQHVPMFRAKVSLDLRIIYQIDILPDQAGNYDHQVIKIFQIESRARVDYQFWAKVSVRLQRVNPKYRERCQYRLKPKNSADDKKHPAMFPHQEYGLGISNEESGFLLHDLTEEERERIQEITMDRFAPFNKALHNSIVADLEMVLPMVLDEHERAIVSHRGASVVIGRSGTGKTTALIYKIRAVDQENATKEDHQPVRQMFVTRSRVLAQHVKSTYQGLSEFTNIAHKSEAELREMAKQSREDPDRALVEFDTEVDVRADLPSRYSDLRDSHFPLFISFDKLCLLLEGDIRHSVPGQISSESIRSLIGFNEFLHNYWPSFWGATYGLEPNLVWSEIIGVIKGSQAAYNSKDGYLSRDEYVEGLSQRQFSLLASVRTKVYSIFELYHKRKAAQYDTDEADRTRVILHNLSKILESPNIDYLYVDEVQDNLMIDVYLLRKLAKSVDNIYWSGDSAQTITAGSLFRINDLRAFTYQDQVEGSNSRAHRKTISAQQLTTFDLNVNFRSLSGIVRFARSLVQAIHTLFPQTIDLMEPERAKQYGDPPVFFTNIQNESGYFEKFLLGSRRVLVVFGAQQAILVRDAAAAEELDARLQGLCNVLPITDSKGLEFDDVLIYNFFSDSPAATSTWEYLSGSTQRTQSPAPVLCSELKMLYVAVTRARRRCWIWDSGTLADQLQAMWMKQRLIKTEHASKMIGQLAVSSSKAQWSAKGREYFSHRLYKLAGACFRQAGQVNDAKLSNAYHLMSRAKLKRLRGDTQVSRDELAVAATELVTCAQLPEIGNPKAVYLHAATCFQAAQKLLPAASAFVKAGRAKDGIQMLFEARDYKSATDLLVENRDTIDDDVFGELRDSARVYLFEHREYKYIGLLFDSIDEEITYARQPKYRTQLKHILAEHRRYDELAEEYLVDKSLVDAVKYFVKSYQTHQTRTSVIRAVDVTISYTESVLLIEGIYRKSDQDLAQALIEKVHPFAIFASREAALKVNVILHSKQCPRPLTTSTETARAWDQAGQTHRYMRTLASYLVIKSSSWSKADTMDALLEYLDLLESFKADIVQITESPNPCTCKLAQRLLGFAPIEASSSSDGDFWALRSSFITHEVPKASVSVSGSKINAIIRTELPKRLNSILNTIHTSALGLSHVQPRLSGFIPSRRPSVSPMLMMSDGEFTDKLLVLCKILGILDISRLVFINDLCDFTTVGHQWLEMTYSITHPITGTLHDFGSCITKYNDHAVHKRIQEWLGRNWDTWSISKDALEDPVTYVLIHWLVWSNISNQLSEERTPWPSLLTKVPASFGSKFLLPLRKLHQNRDFDRLQDIVGSISYLLEQDKRPDAAAMVSLLEALVRDIILHLNPTRLLDFDGALLPFSWARMLARKYKGVYNRCDIECLGKLFASMKRISSELRFGLPGKALVGDWETNVLDPGGLVEPSTVGFLPKSDLNCTDAVFRCWCIALMVGHMGEFDKDLPLALETLRNISSDIMPVTSQNRNSTAAGRYHAFTDVTNREATLTALCQTFQHESLVLIQEYPHRYHTAKFMTGVRTITCSDPSELSRRLDELMSTQVRNAPSGTPTIPSYALQHSGSDEDYPDDECGFGAHYSPGYLTPSDDGQDDQGYWH</sequence>
<protein>
    <submittedName>
        <fullName evidence="8">TPR and ankyrin repeat-containing protein 1</fullName>
    </submittedName>
</protein>
<keyword evidence="2 5" id="KW-0378">Hydrolase</keyword>
<evidence type="ECO:0000256" key="1">
    <source>
        <dbReference type="ARBA" id="ARBA00022741"/>
    </source>
</evidence>
<keyword evidence="1 5" id="KW-0547">Nucleotide-binding</keyword>
<dbReference type="InterPro" id="IPR039904">
    <property type="entry name" value="TRANK1"/>
</dbReference>
<feature type="compositionally biased region" description="Polar residues" evidence="6">
    <location>
        <begin position="1617"/>
        <end position="1634"/>
    </location>
</feature>
<dbReference type="SUPFAM" id="SSF52540">
    <property type="entry name" value="P-loop containing nucleoside triphosphate hydrolases"/>
    <property type="match status" value="1"/>
</dbReference>
<name>A0A0B7G2X2_THACB</name>
<organism evidence="8 9">
    <name type="scientific">Thanatephorus cucumeris (strain AG1-IB / isolate 7/3/14)</name>
    <name type="common">Lettuce bottom rot fungus</name>
    <name type="synonym">Rhizoctonia solani</name>
    <dbReference type="NCBI Taxonomy" id="1108050"/>
    <lineage>
        <taxon>Eukaryota</taxon>
        <taxon>Fungi</taxon>
        <taxon>Dikarya</taxon>
        <taxon>Basidiomycota</taxon>
        <taxon>Agaricomycotina</taxon>
        <taxon>Agaricomycetes</taxon>
        <taxon>Cantharellales</taxon>
        <taxon>Ceratobasidiaceae</taxon>
        <taxon>Rhizoctonia</taxon>
        <taxon>Rhizoctonia solani AG-1</taxon>
    </lineage>
</organism>
<dbReference type="GO" id="GO:0004386">
    <property type="term" value="F:helicase activity"/>
    <property type="evidence" value="ECO:0007669"/>
    <property type="project" value="UniProtKB-UniRule"/>
</dbReference>
<dbReference type="PANTHER" id="PTHR21529">
    <property type="entry name" value="MAMMARY TURMOR VIRUS RECEPTOR HOMOLOG 1, 2 MTVR1, 2"/>
    <property type="match status" value="1"/>
</dbReference>
<dbReference type="STRING" id="1108050.A0A0B7G2X2"/>